<dbReference type="InterPro" id="IPR017441">
    <property type="entry name" value="Protein_kinase_ATP_BS"/>
</dbReference>
<name>A0A6P8IXD2_ACTTE</name>
<dbReference type="PANTHER" id="PTHR24418">
    <property type="entry name" value="TYROSINE-PROTEIN KINASE"/>
    <property type="match status" value="1"/>
</dbReference>
<evidence type="ECO:0000259" key="5">
    <source>
        <dbReference type="PROSITE" id="PS50011"/>
    </source>
</evidence>
<protein>
    <submittedName>
        <fullName evidence="7">Activated CDC42 kinase 1-like</fullName>
    </submittedName>
</protein>
<keyword evidence="2 3" id="KW-0067">ATP-binding</keyword>
<dbReference type="SUPFAM" id="SSF56112">
    <property type="entry name" value="Protein kinase-like (PK-like)"/>
    <property type="match status" value="1"/>
</dbReference>
<dbReference type="Gene3D" id="1.10.510.10">
    <property type="entry name" value="Transferase(Phosphotransferase) domain 1"/>
    <property type="match status" value="1"/>
</dbReference>
<dbReference type="PRINTS" id="PR00109">
    <property type="entry name" value="TYRKINASE"/>
</dbReference>
<proteinExistence type="predicted"/>
<dbReference type="GO" id="GO:0005524">
    <property type="term" value="F:ATP binding"/>
    <property type="evidence" value="ECO:0007669"/>
    <property type="project" value="UniProtKB-UniRule"/>
</dbReference>
<feature type="domain" description="Protein kinase" evidence="5">
    <location>
        <begin position="42"/>
        <end position="287"/>
    </location>
</feature>
<dbReference type="PROSITE" id="PS00109">
    <property type="entry name" value="PROTEIN_KINASE_TYR"/>
    <property type="match status" value="1"/>
</dbReference>
<dbReference type="InterPro" id="IPR008266">
    <property type="entry name" value="Tyr_kinase_AS"/>
</dbReference>
<dbReference type="AlphaFoldDB" id="A0A6P8IXD2"/>
<gene>
    <name evidence="7" type="primary">LOC116304941</name>
</gene>
<accession>A0A6P8IXD2</accession>
<dbReference type="GeneID" id="116304941"/>
<dbReference type="InterPro" id="IPR011009">
    <property type="entry name" value="Kinase-like_dom_sf"/>
</dbReference>
<organism evidence="6 7">
    <name type="scientific">Actinia tenebrosa</name>
    <name type="common">Australian red waratah sea anemone</name>
    <dbReference type="NCBI Taxonomy" id="6105"/>
    <lineage>
        <taxon>Eukaryota</taxon>
        <taxon>Metazoa</taxon>
        <taxon>Cnidaria</taxon>
        <taxon>Anthozoa</taxon>
        <taxon>Hexacorallia</taxon>
        <taxon>Actiniaria</taxon>
        <taxon>Actiniidae</taxon>
        <taxon>Actinia</taxon>
    </lineage>
</organism>
<dbReference type="Pfam" id="PF07714">
    <property type="entry name" value="PK_Tyr_Ser-Thr"/>
    <property type="match status" value="1"/>
</dbReference>
<sequence>MPNKKRPSKQKGKLKFLGDEEEPKSLRNNTVHPTCVIAGEDIVEHAVIGEGFYATVKVGSWTRHDKKEEKVAIKCIKEEVVRDHLGEILTEANNMVKLEHDNVIKLYGICLVTRENEQCKVKLVTEYAPFGPLVAVIQDKDEEQRRFFCQVTKLLEFASQIAKGMQYLHSKNLIHFDLAARNVLVVAPNKVRISDFGLARVLCQDEKKILLEKPIAVAWCAPELFKNQLATKGCDVWSYGVLLWELLSFGEKPWKDLSIEQVRRHYTSYKATYFFIFEDQGGHVGAI</sequence>
<feature type="compositionally biased region" description="Basic residues" evidence="4">
    <location>
        <begin position="1"/>
        <end position="14"/>
    </location>
</feature>
<dbReference type="InterPro" id="IPR001245">
    <property type="entry name" value="Ser-Thr/Tyr_kinase_cat_dom"/>
</dbReference>
<dbReference type="InterPro" id="IPR000719">
    <property type="entry name" value="Prot_kinase_dom"/>
</dbReference>
<evidence type="ECO:0000256" key="3">
    <source>
        <dbReference type="PROSITE-ProRule" id="PRU10141"/>
    </source>
</evidence>
<dbReference type="Proteomes" id="UP000515163">
    <property type="component" value="Unplaced"/>
</dbReference>
<feature type="binding site" evidence="3">
    <location>
        <position position="74"/>
    </location>
    <ligand>
        <name>ATP</name>
        <dbReference type="ChEBI" id="CHEBI:30616"/>
    </ligand>
</feature>
<evidence type="ECO:0000256" key="2">
    <source>
        <dbReference type="ARBA" id="ARBA00022840"/>
    </source>
</evidence>
<keyword evidence="1 3" id="KW-0547">Nucleotide-binding</keyword>
<dbReference type="GO" id="GO:0004672">
    <property type="term" value="F:protein kinase activity"/>
    <property type="evidence" value="ECO:0007669"/>
    <property type="project" value="InterPro"/>
</dbReference>
<evidence type="ECO:0000256" key="1">
    <source>
        <dbReference type="ARBA" id="ARBA00022741"/>
    </source>
</evidence>
<dbReference type="OrthoDB" id="635774at2759"/>
<dbReference type="InParanoid" id="A0A6P8IXD2"/>
<dbReference type="KEGG" id="aten:116304941"/>
<dbReference type="InterPro" id="IPR050198">
    <property type="entry name" value="Non-receptor_tyrosine_kinases"/>
</dbReference>
<dbReference type="PIRSF" id="PIRSF000654">
    <property type="entry name" value="Integrin-linked_kinase"/>
    <property type="match status" value="1"/>
</dbReference>
<dbReference type="PROSITE" id="PS50011">
    <property type="entry name" value="PROTEIN_KINASE_DOM"/>
    <property type="match status" value="1"/>
</dbReference>
<dbReference type="PROSITE" id="PS00107">
    <property type="entry name" value="PROTEIN_KINASE_ATP"/>
    <property type="match status" value="1"/>
</dbReference>
<dbReference type="RefSeq" id="XP_031570605.1">
    <property type="nucleotide sequence ID" value="XM_031714745.1"/>
</dbReference>
<reference evidence="7" key="1">
    <citation type="submission" date="2025-08" db="UniProtKB">
        <authorList>
            <consortium name="RefSeq"/>
        </authorList>
    </citation>
    <scope>IDENTIFICATION</scope>
    <source>
        <tissue evidence="7">Tentacle</tissue>
    </source>
</reference>
<feature type="region of interest" description="Disordered" evidence="4">
    <location>
        <begin position="1"/>
        <end position="25"/>
    </location>
</feature>
<evidence type="ECO:0000313" key="7">
    <source>
        <dbReference type="RefSeq" id="XP_031570605.1"/>
    </source>
</evidence>
<keyword evidence="6" id="KW-1185">Reference proteome</keyword>
<evidence type="ECO:0000313" key="6">
    <source>
        <dbReference type="Proteomes" id="UP000515163"/>
    </source>
</evidence>
<dbReference type="Gene3D" id="3.30.200.20">
    <property type="entry name" value="Phosphorylase Kinase, domain 1"/>
    <property type="match status" value="1"/>
</dbReference>
<evidence type="ECO:0000256" key="4">
    <source>
        <dbReference type="SAM" id="MobiDB-lite"/>
    </source>
</evidence>